<keyword evidence="1" id="KW-1133">Transmembrane helix</keyword>
<dbReference type="PANTHER" id="PTHR35394">
    <property type="entry name" value="DUF3176 DOMAIN-CONTAINING PROTEIN"/>
    <property type="match status" value="1"/>
</dbReference>
<proteinExistence type="predicted"/>
<dbReference type="Pfam" id="PF11374">
    <property type="entry name" value="DUF3176"/>
    <property type="match status" value="1"/>
</dbReference>
<evidence type="ECO:0000256" key="1">
    <source>
        <dbReference type="SAM" id="Phobius"/>
    </source>
</evidence>
<keyword evidence="1" id="KW-0472">Membrane</keyword>
<feature type="transmembrane region" description="Helical" evidence="1">
    <location>
        <begin position="67"/>
        <end position="91"/>
    </location>
</feature>
<sequence length="555" mass="60492">MSAFQQVGYHAVPSVQEAAAGKGGATAHAARIALSQEDVTRAPSKSQQHRSGASNTAGFLARLEDWWVLELLGVIISAGALAAIVGILYHYHGTPQPTWRNVSLNTMISWLSTLANVMVLIPVTSGLSQLKWVWFAGKRRTMSDRGYFDSASRGVIGSLALIFEQQGRHFAGLAALATILAVGFDPFIQNLVHYTPEPAEHITVPAYVTYSADYNINGIPASASQLGASHVYWIDSVMKANVYSSLLNTDKSQAWSIPQFDCATGNCTWDPIATLAMMMAKGSNSNSTALAFGNSISNASTIFATECAFQICVQSVRPRVSSGVYYEEEVDWWCDFTLQTMPTNYSLLHKDNPVGWRRLELSPPWGLEHGMQSGQTFGIASSSLSSLAGFIQGIFAGSSMYAAQGILRSIFYGNISGCADEDDHLICAANNAAKAMTKTLRDSAFVASRSENTTMARGRTLIMVNFVRIQWVWIALPALVWLLALVTWVGTLLKSSRARVPRWRDDILPLLFLYREGEEGKPETSGASQSSAEVAKSCTAVEVQLRAEDLRYRLL</sequence>
<reference evidence="3" key="1">
    <citation type="journal article" date="2017" name="bioRxiv">
        <title>Conservation of a gene cluster reveals novel cercosporin biosynthetic mechanisms and extends production to the genus Colletotrichum.</title>
        <authorList>
            <person name="de Jonge R."/>
            <person name="Ebert M.K."/>
            <person name="Huitt-Roehl C.R."/>
            <person name="Pal P."/>
            <person name="Suttle J.C."/>
            <person name="Spanner R.E."/>
            <person name="Neubauer J.D."/>
            <person name="Jurick W.M.II."/>
            <person name="Stott K.A."/>
            <person name="Secor G.A."/>
            <person name="Thomma B.P.H.J."/>
            <person name="Van de Peer Y."/>
            <person name="Townsend C.A."/>
            <person name="Bolton M.D."/>
        </authorList>
    </citation>
    <scope>NUCLEOTIDE SEQUENCE [LARGE SCALE GENOMIC DNA]</scope>
    <source>
        <strain evidence="3">CBS538.71</strain>
    </source>
</reference>
<keyword evidence="1" id="KW-0812">Transmembrane</keyword>
<dbReference type="EMBL" id="PNEN01000559">
    <property type="protein sequence ID" value="PPJ54655.1"/>
    <property type="molecule type" value="Genomic_DNA"/>
</dbReference>
<dbReference type="OrthoDB" id="5242705at2759"/>
<organism evidence="2 3">
    <name type="scientific">Cercospora berteroae</name>
    <dbReference type="NCBI Taxonomy" id="357750"/>
    <lineage>
        <taxon>Eukaryota</taxon>
        <taxon>Fungi</taxon>
        <taxon>Dikarya</taxon>
        <taxon>Ascomycota</taxon>
        <taxon>Pezizomycotina</taxon>
        <taxon>Dothideomycetes</taxon>
        <taxon>Dothideomycetidae</taxon>
        <taxon>Mycosphaerellales</taxon>
        <taxon>Mycosphaerellaceae</taxon>
        <taxon>Cercospora</taxon>
    </lineage>
</organism>
<evidence type="ECO:0000313" key="2">
    <source>
        <dbReference type="EMBL" id="PPJ54655.1"/>
    </source>
</evidence>
<dbReference type="InterPro" id="IPR021514">
    <property type="entry name" value="DUF3176"/>
</dbReference>
<name>A0A2S6C4J7_9PEZI</name>
<accession>A0A2S6C4J7</accession>
<evidence type="ECO:0000313" key="3">
    <source>
        <dbReference type="Proteomes" id="UP000237631"/>
    </source>
</evidence>
<comment type="caution">
    <text evidence="2">The sequence shown here is derived from an EMBL/GenBank/DDBJ whole genome shotgun (WGS) entry which is preliminary data.</text>
</comment>
<feature type="transmembrane region" description="Helical" evidence="1">
    <location>
        <begin position="471"/>
        <end position="493"/>
    </location>
</feature>
<dbReference type="STRING" id="357750.A0A2S6C4J7"/>
<feature type="transmembrane region" description="Helical" evidence="1">
    <location>
        <begin position="111"/>
        <end position="135"/>
    </location>
</feature>
<keyword evidence="3" id="KW-1185">Reference proteome</keyword>
<dbReference type="AlphaFoldDB" id="A0A2S6C4J7"/>
<dbReference type="Proteomes" id="UP000237631">
    <property type="component" value="Unassembled WGS sequence"/>
</dbReference>
<gene>
    <name evidence="2" type="ORF">CBER1_07664</name>
</gene>
<protein>
    <submittedName>
        <fullName evidence="2">Uncharacterized protein</fullName>
    </submittedName>
</protein>
<dbReference type="PANTHER" id="PTHR35394:SF5">
    <property type="entry name" value="DUF3176 DOMAIN-CONTAINING PROTEIN"/>
    <property type="match status" value="1"/>
</dbReference>